<dbReference type="PROSITE" id="PS51450">
    <property type="entry name" value="LRR"/>
    <property type="match status" value="1"/>
</dbReference>
<dbReference type="PANTHER" id="PTHR22708">
    <property type="entry name" value="LEUCINE-RICH REPEAT-CONTAINING PROTEIN 56"/>
    <property type="match status" value="1"/>
</dbReference>
<dbReference type="InterPro" id="IPR001611">
    <property type="entry name" value="Leu-rich_rpt"/>
</dbReference>
<dbReference type="AlphaFoldDB" id="A0A8S1K3X2"/>
<dbReference type="EMBL" id="CAJJDN010000004">
    <property type="protein sequence ID" value="CAD8049391.1"/>
    <property type="molecule type" value="Genomic_DNA"/>
</dbReference>
<feature type="compositionally biased region" description="Low complexity" evidence="1">
    <location>
        <begin position="504"/>
        <end position="513"/>
    </location>
</feature>
<protein>
    <submittedName>
        <fullName evidence="2">Uncharacterized protein</fullName>
    </submittedName>
</protein>
<feature type="compositionally biased region" description="Polar residues" evidence="1">
    <location>
        <begin position="476"/>
        <end position="491"/>
    </location>
</feature>
<sequence length="513" mass="60584">MKQYQKLLECQGEQYAQNYNEKNQVEKLIKEENNNVPQQSYQKIQRLSLIRDKYQQKLIQQQLETVSTVNSGFDKVSNDNQLKSISQLFNPLNKEEQSQTFLIKHQMIAKRIISAQPIRHLIMKKISDQQQLQQFENLEQKKPFLILRNLGGNKIQYQGKDLAPINEQINQNQNISIFKRSSRIRTQSQSHEQYQNYDQQEQQNNFDIQKSFKISKMKNNYDQKEMDEQYDSLDREQLQQITKMKESEFHQITQIEFRFNAIEGSLYQLGEFLINLQELTLDYSNIESLRLLGTKLSILQILNIRKSNLSDLSGISSMPNLIELNCSFNNISDVSPLAFHPKIVKLDLEANQLADENQLDYIESLNLQYLNILNNPLLQDKNLSDIIYQRFNSFNLEREKNPQISNNSYQDLQRNQNQMIQIPESKSFLEDQQIKQLEILLDDLEKKNQSQKLNGKNEKHKLKRPQTAQIKQIELQQTPKVQHSDSTNLMIKSNFQDSQKKSQQKNNQKKVFF</sequence>
<organism evidence="2 3">
    <name type="scientific">Paramecium sonneborni</name>
    <dbReference type="NCBI Taxonomy" id="65129"/>
    <lineage>
        <taxon>Eukaryota</taxon>
        <taxon>Sar</taxon>
        <taxon>Alveolata</taxon>
        <taxon>Ciliophora</taxon>
        <taxon>Intramacronucleata</taxon>
        <taxon>Oligohymenophorea</taxon>
        <taxon>Peniculida</taxon>
        <taxon>Parameciidae</taxon>
        <taxon>Paramecium</taxon>
    </lineage>
</organism>
<feature type="region of interest" description="Disordered" evidence="1">
    <location>
        <begin position="476"/>
        <end position="513"/>
    </location>
</feature>
<gene>
    <name evidence="2" type="ORF">PSON_ATCC_30995.1.T0040079</name>
</gene>
<evidence type="ECO:0000313" key="2">
    <source>
        <dbReference type="EMBL" id="CAD8049391.1"/>
    </source>
</evidence>
<dbReference type="OrthoDB" id="676979at2759"/>
<dbReference type="PANTHER" id="PTHR22708:SF0">
    <property type="entry name" value="LEUCINE-RICH REPEAT-CONTAINING PROTEIN 56"/>
    <property type="match status" value="1"/>
</dbReference>
<evidence type="ECO:0000256" key="1">
    <source>
        <dbReference type="SAM" id="MobiDB-lite"/>
    </source>
</evidence>
<accession>A0A8S1K3X2</accession>
<evidence type="ECO:0000313" key="3">
    <source>
        <dbReference type="Proteomes" id="UP000692954"/>
    </source>
</evidence>
<proteinExistence type="predicted"/>
<reference evidence="2" key="1">
    <citation type="submission" date="2021-01" db="EMBL/GenBank/DDBJ databases">
        <authorList>
            <consortium name="Genoscope - CEA"/>
            <person name="William W."/>
        </authorList>
    </citation>
    <scope>NUCLEOTIDE SEQUENCE</scope>
</reference>
<dbReference type="Proteomes" id="UP000692954">
    <property type="component" value="Unassembled WGS sequence"/>
</dbReference>
<name>A0A8S1K3X2_9CILI</name>
<dbReference type="InterPro" id="IPR040091">
    <property type="entry name" value="LRRC56"/>
</dbReference>
<comment type="caution">
    <text evidence="2">The sequence shown here is derived from an EMBL/GenBank/DDBJ whole genome shotgun (WGS) entry which is preliminary data.</text>
</comment>
<keyword evidence="3" id="KW-1185">Reference proteome</keyword>